<dbReference type="AlphaFoldDB" id="A0A2A6FNA6"/>
<proteinExistence type="predicted"/>
<accession>A0A2A6FNA6</accession>
<evidence type="ECO:0008006" key="3">
    <source>
        <dbReference type="Google" id="ProtNLM"/>
    </source>
</evidence>
<reference evidence="2" key="1">
    <citation type="submission" date="2017-03" db="EMBL/GenBank/DDBJ databases">
        <authorList>
            <person name="Lund M.B."/>
        </authorList>
    </citation>
    <scope>NUCLEOTIDE SEQUENCE [LARGE SCALE GENOMIC DNA]</scope>
</reference>
<name>A0A2A6FNA6_9MICO</name>
<dbReference type="Proteomes" id="UP000219994">
    <property type="component" value="Unassembled WGS sequence"/>
</dbReference>
<dbReference type="EMBL" id="NAEP01000069">
    <property type="protein sequence ID" value="PDQ34167.1"/>
    <property type="molecule type" value="Genomic_DNA"/>
</dbReference>
<comment type="caution">
    <text evidence="1">The sequence shown here is derived from an EMBL/GenBank/DDBJ whole genome shotgun (WGS) entry which is preliminary data.</text>
</comment>
<evidence type="ECO:0000313" key="1">
    <source>
        <dbReference type="EMBL" id="PDQ34167.1"/>
    </source>
</evidence>
<protein>
    <recommendedName>
        <fullName evidence="3">Phage gp6-like head-tail connector protein</fullName>
    </recommendedName>
</protein>
<organism evidence="1 2">
    <name type="scientific">Candidatus Lumbricidiphila eiseniae</name>
    <dbReference type="NCBI Taxonomy" id="1969409"/>
    <lineage>
        <taxon>Bacteria</taxon>
        <taxon>Bacillati</taxon>
        <taxon>Actinomycetota</taxon>
        <taxon>Actinomycetes</taxon>
        <taxon>Micrococcales</taxon>
        <taxon>Microbacteriaceae</taxon>
        <taxon>Candidatus Lumbricidiphila</taxon>
    </lineage>
</organism>
<evidence type="ECO:0000313" key="2">
    <source>
        <dbReference type="Proteomes" id="UP000219994"/>
    </source>
</evidence>
<sequence>MTRYVKGAASSISTADEEFIRSCGDQAQALVTTRVGTAEVPEVILDRAIIEVASELYNRQSAPNGISQFSAPDGSAIRVARDPMVAAYPILSPYLGLGFA</sequence>
<gene>
    <name evidence="1" type="ORF">B5766_12920</name>
</gene>